<protein>
    <submittedName>
        <fullName evidence="1">Uncharacterized protein</fullName>
    </submittedName>
</protein>
<keyword evidence="2" id="KW-1185">Reference proteome</keyword>
<proteinExistence type="predicted"/>
<sequence length="166" mass="18358">MPYGTRGDLLPAFLARVVRSARADRLLEWSGRPGVHLLDHTEHRHYESLTRFPRTAEASIDWSAVPDLVLATTHHDSPAAIAMANQWFTPAPHVILFWQTPLIPTVRVDTGLFLTHLAHLLASTPEFRAYSPTTHTLLDSAFSGQVTLARIPPEPKSDSRAAAARA</sequence>
<dbReference type="Proteomes" id="UP001165042">
    <property type="component" value="Unassembled WGS sequence"/>
</dbReference>
<evidence type="ECO:0000313" key="2">
    <source>
        <dbReference type="Proteomes" id="UP001165042"/>
    </source>
</evidence>
<gene>
    <name evidence="1" type="ORF">Aglo03_10680</name>
</gene>
<comment type="caution">
    <text evidence="1">The sequence shown here is derived from an EMBL/GenBank/DDBJ whole genome shotgun (WGS) entry which is preliminary data.</text>
</comment>
<dbReference type="EMBL" id="BSSD01000001">
    <property type="protein sequence ID" value="GLW90252.1"/>
    <property type="molecule type" value="Genomic_DNA"/>
</dbReference>
<accession>A0A9W6QIT4</accession>
<organism evidence="1 2">
    <name type="scientific">Actinokineospora globicatena</name>
    <dbReference type="NCBI Taxonomy" id="103729"/>
    <lineage>
        <taxon>Bacteria</taxon>
        <taxon>Bacillati</taxon>
        <taxon>Actinomycetota</taxon>
        <taxon>Actinomycetes</taxon>
        <taxon>Pseudonocardiales</taxon>
        <taxon>Pseudonocardiaceae</taxon>
        <taxon>Actinokineospora</taxon>
    </lineage>
</organism>
<evidence type="ECO:0000313" key="1">
    <source>
        <dbReference type="EMBL" id="GLW90252.1"/>
    </source>
</evidence>
<reference evidence="1" key="1">
    <citation type="submission" date="2023-02" db="EMBL/GenBank/DDBJ databases">
        <title>Actinokineospora globicatena NBRC 15670.</title>
        <authorList>
            <person name="Ichikawa N."/>
            <person name="Sato H."/>
            <person name="Tonouchi N."/>
        </authorList>
    </citation>
    <scope>NUCLEOTIDE SEQUENCE</scope>
    <source>
        <strain evidence="1">NBRC 15670</strain>
    </source>
</reference>
<dbReference type="RefSeq" id="WP_285608094.1">
    <property type="nucleotide sequence ID" value="NZ_BSSD01000001.1"/>
</dbReference>
<name>A0A9W6QIT4_9PSEU</name>
<dbReference type="AlphaFoldDB" id="A0A9W6QIT4"/>